<dbReference type="HOGENOM" id="CLU_061124_1_1_9"/>
<evidence type="ECO:0000256" key="4">
    <source>
        <dbReference type="ARBA" id="ARBA00023136"/>
    </source>
</evidence>
<reference evidence="7 8" key="2">
    <citation type="submission" date="2008-10" db="EMBL/GenBank/DDBJ databases">
        <title>Draft genome sequence of Clostridium hiranonis (DSM 13275).</title>
        <authorList>
            <person name="Sudarsanam P."/>
            <person name="Ley R."/>
            <person name="Guruge J."/>
            <person name="Turnbaugh P.J."/>
            <person name="Mahowald M."/>
            <person name="Liep D."/>
            <person name="Gordon J."/>
        </authorList>
    </citation>
    <scope>NUCLEOTIDE SEQUENCE [LARGE SCALE GENOMIC DNA]</scope>
    <source>
        <strain evidence="7 8">DSM 13275</strain>
    </source>
</reference>
<dbReference type="AlphaFoldDB" id="B6G0M7"/>
<gene>
    <name evidence="7" type="ORF">CLOHIR_01683</name>
</gene>
<keyword evidence="4 5" id="KW-0472">Membrane</keyword>
<evidence type="ECO:0000256" key="3">
    <source>
        <dbReference type="ARBA" id="ARBA00022989"/>
    </source>
</evidence>
<accession>B6G0M7</accession>
<feature type="transmembrane region" description="Helical" evidence="5">
    <location>
        <begin position="178"/>
        <end position="200"/>
    </location>
</feature>
<comment type="caution">
    <text evidence="7">The sequence shown here is derived from an EMBL/GenBank/DDBJ whole genome shotgun (WGS) entry which is preliminary data.</text>
</comment>
<feature type="transmembrane region" description="Helical" evidence="5">
    <location>
        <begin position="89"/>
        <end position="107"/>
    </location>
</feature>
<dbReference type="OrthoDB" id="1654636at2"/>
<dbReference type="RefSeq" id="WP_006441188.1">
    <property type="nucleotide sequence ID" value="NZ_DS995685.1"/>
</dbReference>
<keyword evidence="2 5" id="KW-0812">Transmembrane</keyword>
<dbReference type="eggNOG" id="COG4129">
    <property type="taxonomic scope" value="Bacteria"/>
</dbReference>
<feature type="transmembrane region" description="Helical" evidence="5">
    <location>
        <begin position="253"/>
        <end position="269"/>
    </location>
</feature>
<reference evidence="7 8" key="1">
    <citation type="submission" date="2008-09" db="EMBL/GenBank/DDBJ databases">
        <authorList>
            <person name="Fulton L."/>
            <person name="Clifton S."/>
            <person name="Fulton B."/>
            <person name="Xu J."/>
            <person name="Minx P."/>
            <person name="Pepin K.H."/>
            <person name="Johnson M."/>
            <person name="Thiruvilangam P."/>
            <person name="Bhonagiri V."/>
            <person name="Nash W.E."/>
            <person name="Mardis E.R."/>
            <person name="Wilson R.K."/>
        </authorList>
    </citation>
    <scope>NUCLEOTIDE SEQUENCE [LARGE SCALE GENOMIC DNA]</scope>
    <source>
        <strain evidence="7 8">DSM 13275</strain>
    </source>
</reference>
<name>B6G0M7_PEPHT</name>
<evidence type="ECO:0000256" key="5">
    <source>
        <dbReference type="SAM" id="Phobius"/>
    </source>
</evidence>
<protein>
    <recommendedName>
        <fullName evidence="6">Integral membrane bound transporter domain-containing protein</fullName>
    </recommendedName>
</protein>
<dbReference type="Proteomes" id="UP000003178">
    <property type="component" value="Unassembled WGS sequence"/>
</dbReference>
<sequence>MKKKSNEKSKFIEKIKHNTFRFLAMMGFIMVYMAIFGQENTLPGVAIYVGIMMFPKMNTGIKLYDMLIMVAILFLGSGIVAQIGVISPWLALPLNIIYIFITMIVTTEPAPYRMNMVFLLPLLFCQSVPVTIDLFPKRMLGMLIATVITVVVTYIEWKKRGYGKEGRTLKEQIKEGIKYIDVSARMAIGVSLAILIAALMNSAKPLWISIVVMSLTQIDTSDMVDRIKYRTTATVCGIFFFSIVFGYIFPVEYAAVLVMILGYVGFFIDKYKYKQFINFISSINASLIIFNAETAMVNRFVGLFIGIAIVLVLHIISSGTKLLLEKISDKEIDLIDVEY</sequence>
<keyword evidence="8" id="KW-1185">Reference proteome</keyword>
<feature type="transmembrane region" description="Helical" evidence="5">
    <location>
        <begin position="138"/>
        <end position="157"/>
    </location>
</feature>
<evidence type="ECO:0000259" key="6">
    <source>
        <dbReference type="Pfam" id="PF13515"/>
    </source>
</evidence>
<evidence type="ECO:0000256" key="2">
    <source>
        <dbReference type="ARBA" id="ARBA00022692"/>
    </source>
</evidence>
<feature type="domain" description="Integral membrane bound transporter" evidence="6">
    <location>
        <begin position="192"/>
        <end position="312"/>
    </location>
</feature>
<keyword evidence="3 5" id="KW-1133">Transmembrane helix</keyword>
<dbReference type="InterPro" id="IPR049453">
    <property type="entry name" value="Memb_transporter_dom"/>
</dbReference>
<organism evidence="7 8">
    <name type="scientific">Peptacetobacter hiranonis (strain DSM 13275 / JCM 10541 / KCTC 15199 / TO-931)</name>
    <name type="common">Clostridium hiranonis</name>
    <dbReference type="NCBI Taxonomy" id="500633"/>
    <lineage>
        <taxon>Bacteria</taxon>
        <taxon>Bacillati</taxon>
        <taxon>Bacillota</taxon>
        <taxon>Clostridia</taxon>
        <taxon>Peptostreptococcales</taxon>
        <taxon>Peptostreptococcaceae</taxon>
        <taxon>Peptacetobacter</taxon>
    </lineage>
</organism>
<dbReference type="GO" id="GO:0016020">
    <property type="term" value="C:membrane"/>
    <property type="evidence" value="ECO:0007669"/>
    <property type="project" value="UniProtKB-SubCell"/>
</dbReference>
<evidence type="ECO:0000313" key="8">
    <source>
        <dbReference type="Proteomes" id="UP000003178"/>
    </source>
</evidence>
<evidence type="ECO:0000313" key="7">
    <source>
        <dbReference type="EMBL" id="EEA84723.1"/>
    </source>
</evidence>
<dbReference type="Pfam" id="PF13515">
    <property type="entry name" value="FUSC_2"/>
    <property type="match status" value="1"/>
</dbReference>
<feature type="transmembrane region" description="Helical" evidence="5">
    <location>
        <begin position="20"/>
        <end position="36"/>
    </location>
</feature>
<dbReference type="EMBL" id="ABWP01000066">
    <property type="protein sequence ID" value="EEA84723.1"/>
    <property type="molecule type" value="Genomic_DNA"/>
</dbReference>
<feature type="transmembrane region" description="Helical" evidence="5">
    <location>
        <begin position="303"/>
        <end position="324"/>
    </location>
</feature>
<comment type="subcellular location">
    <subcellularLocation>
        <location evidence="1">Membrane</location>
        <topology evidence="1">Multi-pass membrane protein</topology>
    </subcellularLocation>
</comment>
<dbReference type="STRING" id="500633.CLOHIR_01683"/>
<proteinExistence type="predicted"/>
<evidence type="ECO:0000256" key="1">
    <source>
        <dbReference type="ARBA" id="ARBA00004141"/>
    </source>
</evidence>
<feature type="transmembrane region" description="Helical" evidence="5">
    <location>
        <begin position="66"/>
        <end position="83"/>
    </location>
</feature>